<dbReference type="NCBIfam" id="TIGR03558">
    <property type="entry name" value="oxido_grp_1"/>
    <property type="match status" value="1"/>
</dbReference>
<proteinExistence type="predicted"/>
<feature type="domain" description="Luciferase-like" evidence="2">
    <location>
        <begin position="1"/>
        <end position="291"/>
    </location>
</feature>
<accession>A0A1H0ZI33</accession>
<protein>
    <submittedName>
        <fullName evidence="3">Luciferase family oxidoreductase, group 1</fullName>
    </submittedName>
</protein>
<dbReference type="PANTHER" id="PTHR30137:SF19">
    <property type="entry name" value="LUCIFERASE-LIKE MONOOXYGENASE"/>
    <property type="match status" value="1"/>
</dbReference>
<dbReference type="GO" id="GO:0005829">
    <property type="term" value="C:cytosol"/>
    <property type="evidence" value="ECO:0007669"/>
    <property type="project" value="TreeGrafter"/>
</dbReference>
<dbReference type="GO" id="GO:0016705">
    <property type="term" value="F:oxidoreductase activity, acting on paired donors, with incorporation or reduction of molecular oxygen"/>
    <property type="evidence" value="ECO:0007669"/>
    <property type="project" value="InterPro"/>
</dbReference>
<gene>
    <name evidence="3" type="ORF">SAMN05216231_1251</name>
</gene>
<dbReference type="RefSeq" id="WP_092492056.1">
    <property type="nucleotide sequence ID" value="NZ_FNKD01000001.1"/>
</dbReference>
<dbReference type="InterPro" id="IPR011251">
    <property type="entry name" value="Luciferase-like_dom"/>
</dbReference>
<reference evidence="3 4" key="1">
    <citation type="submission" date="2016-10" db="EMBL/GenBank/DDBJ databases">
        <authorList>
            <person name="de Groot N.N."/>
        </authorList>
    </citation>
    <scope>NUCLEOTIDE SEQUENCE [LARGE SCALE GENOMIC DNA]</scope>
    <source>
        <strain evidence="3 4">CGMCC 1.10449</strain>
    </source>
</reference>
<dbReference type="AlphaFoldDB" id="A0A1H0ZI33"/>
<evidence type="ECO:0000259" key="2">
    <source>
        <dbReference type="Pfam" id="PF00296"/>
    </source>
</evidence>
<dbReference type="Gene3D" id="3.20.20.30">
    <property type="entry name" value="Luciferase-like domain"/>
    <property type="match status" value="1"/>
</dbReference>
<dbReference type="EMBL" id="FNKD01000001">
    <property type="protein sequence ID" value="SDQ27110.1"/>
    <property type="molecule type" value="Genomic_DNA"/>
</dbReference>
<dbReference type="Proteomes" id="UP000199444">
    <property type="component" value="Unassembled WGS sequence"/>
</dbReference>
<comment type="similarity">
    <text evidence="1">To bacterial alkanal monooxygenase alpha and beta chains.</text>
</comment>
<dbReference type="Pfam" id="PF00296">
    <property type="entry name" value="Bac_luciferase"/>
    <property type="match status" value="1"/>
</dbReference>
<dbReference type="SUPFAM" id="SSF51679">
    <property type="entry name" value="Bacterial luciferase-like"/>
    <property type="match status" value="1"/>
</dbReference>
<evidence type="ECO:0000313" key="4">
    <source>
        <dbReference type="Proteomes" id="UP000199444"/>
    </source>
</evidence>
<name>A0A1H0ZI33_9BACI</name>
<keyword evidence="4" id="KW-1185">Reference proteome</keyword>
<dbReference type="InterPro" id="IPR036661">
    <property type="entry name" value="Luciferase-like_sf"/>
</dbReference>
<evidence type="ECO:0000256" key="1">
    <source>
        <dbReference type="ARBA" id="ARBA00007789"/>
    </source>
</evidence>
<sequence length="326" mass="36081">MRLSILDQAPISNGKTANEALAASIKLAQTGDDLGYTRYWIAEHHDLPGLACPAPDLILGMIGAQTSRIRIGAGAVLLPHYKPFNVAERYNMLATLFPNRIDLGIGRAPGGSAEASIALSGDFLKQVHQFSDSIDEVLRFLHNSFPKNHMYSKIKPSPVPTYSPEPWLLGTSEKSAILAAEKGLPYVYGHFMSDADGPSIVKQYTKKHSETIVTVSVICAETTDKANELALSSQLWSVQRAKGEGNGRIPSDEEAKSYSFSDEEKETIRKMERKMIIGDPKEVKQQLEQLQLLYQVDEFMLVTITHNYEARAKSYELIANEILADK</sequence>
<dbReference type="InterPro" id="IPR019949">
    <property type="entry name" value="CmoO-like"/>
</dbReference>
<organism evidence="3 4">
    <name type="scientific">Virgibacillus salinus</name>
    <dbReference type="NCBI Taxonomy" id="553311"/>
    <lineage>
        <taxon>Bacteria</taxon>
        <taxon>Bacillati</taxon>
        <taxon>Bacillota</taxon>
        <taxon>Bacilli</taxon>
        <taxon>Bacillales</taxon>
        <taxon>Bacillaceae</taxon>
        <taxon>Virgibacillus</taxon>
    </lineage>
</organism>
<evidence type="ECO:0000313" key="3">
    <source>
        <dbReference type="EMBL" id="SDQ27110.1"/>
    </source>
</evidence>
<dbReference type="STRING" id="553311.SAMN05216231_1251"/>
<dbReference type="PANTHER" id="PTHR30137">
    <property type="entry name" value="LUCIFERASE-LIKE MONOOXYGENASE"/>
    <property type="match status" value="1"/>
</dbReference>
<dbReference type="InterPro" id="IPR050766">
    <property type="entry name" value="Bact_Lucif_Oxidored"/>
</dbReference>